<feature type="compositionally biased region" description="Low complexity" evidence="2">
    <location>
        <begin position="446"/>
        <end position="476"/>
    </location>
</feature>
<dbReference type="HOGENOM" id="CLU_387256_0_0_6"/>
<dbReference type="KEGG" id="ppx:T1E_2899"/>
<dbReference type="EMBL" id="CP003734">
    <property type="protein sequence ID" value="AFO48738.1"/>
    <property type="molecule type" value="Genomic_DNA"/>
</dbReference>
<reference evidence="4" key="1">
    <citation type="journal article" date="2013" name="Microb. Biotechnol.">
        <title>Metabolic potential of the organic-solvent tolerant Pseudomonas putida DOT-T1E deduced from its annotated genome.</title>
        <authorList>
            <person name="Udaondo Z."/>
            <person name="Molina L."/>
            <person name="Daniels C."/>
            <person name="Gomez M.J."/>
            <person name="Molina-Henares M.A."/>
            <person name="Matilla M.A."/>
            <person name="Roca A."/>
            <person name="Fernandez M."/>
            <person name="Duque E."/>
            <person name="Segura A."/>
            <person name="Ramos J.L."/>
        </authorList>
    </citation>
    <scope>NUCLEOTIDE SEQUENCE [LARGE SCALE GENOMIC DNA]</scope>
    <source>
        <strain evidence="4">DOT-T1E</strain>
    </source>
</reference>
<feature type="region of interest" description="Disordered" evidence="2">
    <location>
        <begin position="692"/>
        <end position="713"/>
    </location>
</feature>
<protein>
    <submittedName>
        <fullName evidence="3">DNA polymerase III subunit</fullName>
    </submittedName>
</protein>
<dbReference type="RefSeq" id="WP_014860564.1">
    <property type="nucleotide sequence ID" value="NC_018220.1"/>
</dbReference>
<accession>I7BB90</accession>
<evidence type="ECO:0000313" key="4">
    <source>
        <dbReference type="Proteomes" id="UP000006503"/>
    </source>
</evidence>
<sequence>MGINNKNMLVAGDFYEQSINLIPDVTFEESKIEQSIARYKGFTEQISAINPSFTFDYSRHPALTIMDGENVLAIAVSPELRHSHLGTYACASAIFNSAFADKKTFDDVAKSLSLMGGDIQQFSVRKDLGDENIAVANNMFTAVKNGTQNSQKFNFLNELYIEPDVLMRNYLRIRDEETEAYLARTKAIAENISYGGEPNLAEAELKREHDKAIAENKEATREMVQNTDPDLAEELNANLAQAKSHLVDMTNKVKKHLEERNEVGKEDVYWLDKAIKENKMLKKVSDKPVFGDGFPYIRDYVVADANMNELFRVKTGLDSRVVMTHNGLMNPAARAIAQEYAIRKGFDPIHIRLPKLDSHQFSNTELVTFMKNSVIEFHENFNVPFDKIAVPKQYQKLFDEHVAEYLKNKTEIGFAGTSGPEIPVSVGSPAMDDALSDKKDDPAPAEPAQAPSQPSKPDVAPEAPEPAPKAVELPDVPVQPAPVVSEPPSPSEPAPVVDASEPAKQSPDASPVPVGQSEPKQALDAEPKKEPLAIAVSSGMFMLPSKKNEGKFILWGKENVVDNLSPKDIQTGISRLCEHHNVKPWDLIGFWKTNNKVSPTPAKTGDFLEAKELVKLMLPEPEKEYVVNSPDQFDSKSLADKEKAIAHALDTPNVLDTPAQKEREAIFNGTVGHPSELDLDAALAGLKGIEKESNNKPKLFNDQKVEDNKKLKF</sequence>
<feature type="region of interest" description="Disordered" evidence="2">
    <location>
        <begin position="413"/>
        <end position="528"/>
    </location>
</feature>
<feature type="compositionally biased region" description="Pro residues" evidence="2">
    <location>
        <begin position="477"/>
        <end position="493"/>
    </location>
</feature>
<evidence type="ECO:0000313" key="3">
    <source>
        <dbReference type="EMBL" id="AFO48738.1"/>
    </source>
</evidence>
<keyword evidence="1" id="KW-0175">Coiled coil</keyword>
<name>I7BB90_PSEPT</name>
<dbReference type="Proteomes" id="UP000006503">
    <property type="component" value="Chromosome"/>
</dbReference>
<proteinExistence type="predicted"/>
<organism evidence="3 4">
    <name type="scientific">Pseudomonas putida (strain DOT-T1E)</name>
    <dbReference type="NCBI Taxonomy" id="1196325"/>
    <lineage>
        <taxon>Bacteria</taxon>
        <taxon>Pseudomonadati</taxon>
        <taxon>Pseudomonadota</taxon>
        <taxon>Gammaproteobacteria</taxon>
        <taxon>Pseudomonadales</taxon>
        <taxon>Pseudomonadaceae</taxon>
        <taxon>Pseudomonas</taxon>
    </lineage>
</organism>
<feature type="coiled-coil region" evidence="1">
    <location>
        <begin position="202"/>
        <end position="259"/>
    </location>
</feature>
<evidence type="ECO:0000256" key="1">
    <source>
        <dbReference type="SAM" id="Coils"/>
    </source>
</evidence>
<dbReference type="PATRIC" id="fig|1196325.3.peg.2878"/>
<dbReference type="AlphaFoldDB" id="I7BB90"/>
<gene>
    <name evidence="3" type="ordered locus">T1E_2899</name>
</gene>
<evidence type="ECO:0000256" key="2">
    <source>
        <dbReference type="SAM" id="MobiDB-lite"/>
    </source>
</evidence>